<dbReference type="Gene3D" id="2.20.230.10">
    <property type="entry name" value="Resuscitation-promoting factor rpfb"/>
    <property type="match status" value="1"/>
</dbReference>
<dbReference type="SMART" id="SM01208">
    <property type="entry name" value="G5"/>
    <property type="match status" value="1"/>
</dbReference>
<dbReference type="Gene3D" id="1.10.530.10">
    <property type="match status" value="1"/>
</dbReference>
<keyword evidence="7" id="KW-1185">Reference proteome</keyword>
<evidence type="ECO:0000259" key="5">
    <source>
        <dbReference type="PROSITE" id="PS51109"/>
    </source>
</evidence>
<dbReference type="AlphaFoldDB" id="A0A2N9JIQ3"/>
<dbReference type="InterPro" id="IPR007137">
    <property type="entry name" value="DUF348"/>
</dbReference>
<organism evidence="6 7">
    <name type="scientific">Micropruina glycogenica</name>
    <dbReference type="NCBI Taxonomy" id="75385"/>
    <lineage>
        <taxon>Bacteria</taxon>
        <taxon>Bacillati</taxon>
        <taxon>Actinomycetota</taxon>
        <taxon>Actinomycetes</taxon>
        <taxon>Propionibacteriales</taxon>
        <taxon>Nocardioidaceae</taxon>
        <taxon>Micropruina</taxon>
    </lineage>
</organism>
<dbReference type="InterPro" id="IPR011098">
    <property type="entry name" value="G5_dom"/>
</dbReference>
<dbReference type="CDD" id="cd13925">
    <property type="entry name" value="RPF"/>
    <property type="match status" value="1"/>
</dbReference>
<evidence type="ECO:0000256" key="1">
    <source>
        <dbReference type="ARBA" id="ARBA00010830"/>
    </source>
</evidence>
<feature type="signal peptide" evidence="4">
    <location>
        <begin position="1"/>
        <end position="25"/>
    </location>
</feature>
<feature type="chain" id="PRO_5014880070" description="G5 domain-containing protein" evidence="4">
    <location>
        <begin position="26"/>
        <end position="360"/>
    </location>
</feature>
<dbReference type="Pfam" id="PF03990">
    <property type="entry name" value="DUF348"/>
    <property type="match status" value="3"/>
</dbReference>
<protein>
    <recommendedName>
        <fullName evidence="5">G5 domain-containing protein</fullName>
    </recommendedName>
</protein>
<dbReference type="EMBL" id="LT985188">
    <property type="protein sequence ID" value="SPD87401.1"/>
    <property type="molecule type" value="Genomic_DNA"/>
</dbReference>
<accession>A0A2N9JIQ3</accession>
<dbReference type="GO" id="GO:0016787">
    <property type="term" value="F:hydrolase activity"/>
    <property type="evidence" value="ECO:0007669"/>
    <property type="project" value="UniProtKB-KW"/>
</dbReference>
<dbReference type="InterPro" id="IPR010618">
    <property type="entry name" value="RPF"/>
</dbReference>
<dbReference type="KEGG" id="mgg:MPLG2_2371"/>
<dbReference type="Pfam" id="PF07501">
    <property type="entry name" value="G5"/>
    <property type="match status" value="1"/>
</dbReference>
<reference evidence="6 7" key="1">
    <citation type="submission" date="2018-02" db="EMBL/GenBank/DDBJ databases">
        <authorList>
            <person name="Cohen D.B."/>
            <person name="Kent A.D."/>
        </authorList>
    </citation>
    <scope>NUCLEOTIDE SEQUENCE [LARGE SCALE GENOMIC DNA]</scope>
    <source>
        <strain evidence="6">1</strain>
    </source>
</reference>
<evidence type="ECO:0000256" key="2">
    <source>
        <dbReference type="ARBA" id="ARBA00022729"/>
    </source>
</evidence>
<evidence type="ECO:0000313" key="6">
    <source>
        <dbReference type="EMBL" id="SPD87401.1"/>
    </source>
</evidence>
<gene>
    <name evidence="6" type="ORF">MPLG2_2371</name>
</gene>
<feature type="domain" description="G5" evidence="5">
    <location>
        <begin position="196"/>
        <end position="276"/>
    </location>
</feature>
<evidence type="ECO:0000256" key="4">
    <source>
        <dbReference type="SAM" id="SignalP"/>
    </source>
</evidence>
<dbReference type="SUPFAM" id="SSF53955">
    <property type="entry name" value="Lysozyme-like"/>
    <property type="match status" value="1"/>
</dbReference>
<dbReference type="PROSITE" id="PS51109">
    <property type="entry name" value="G5"/>
    <property type="match status" value="1"/>
</dbReference>
<sequence length="360" mass="37390">MIWSSKLTALTAAVVLAGGALGATALDKTVSLSVDGQTTSATGFAGTVGDLLKSQGIEVGPRDVVIPSLDSPLTDGGSVQVQFARKVTLQVDGKQTEFYTTATTLDGALATAQVRGLGGADFSVSRSMSIGREGLAVDVTTPKTVTLEVAGKTKKVSTTASTVAELLGEHNIGMSVDDAIRPGLDAAIKNKQSITLTRIEKSTKTVTEKVAYSVIKTMSKSMYTGQTKVTAAGKNGKAKVTYVYTSVNGGKASKKVIDRVVIVAPKSARVTVGTKASNLNLARAAMWDRIARCESGGNWSINTGNGYYGGLQFANASWRANGGADFAPRADLASRAEQITVANRYYAKAGLGPWGCRHAA</sequence>
<keyword evidence="3" id="KW-0378">Hydrolase</keyword>
<keyword evidence="2 4" id="KW-0732">Signal</keyword>
<name>A0A2N9JIQ3_9ACTN</name>
<dbReference type="Pfam" id="PF06737">
    <property type="entry name" value="Transglycosylas"/>
    <property type="match status" value="1"/>
</dbReference>
<dbReference type="InterPro" id="IPR023346">
    <property type="entry name" value="Lysozyme-like_dom_sf"/>
</dbReference>
<proteinExistence type="inferred from homology"/>
<dbReference type="PANTHER" id="PTHR39160:SF4">
    <property type="entry name" value="RESUSCITATION-PROMOTING FACTOR RPFB"/>
    <property type="match status" value="1"/>
</dbReference>
<evidence type="ECO:0000313" key="7">
    <source>
        <dbReference type="Proteomes" id="UP000238164"/>
    </source>
</evidence>
<dbReference type="Proteomes" id="UP000238164">
    <property type="component" value="Chromosome 1"/>
</dbReference>
<evidence type="ECO:0000256" key="3">
    <source>
        <dbReference type="ARBA" id="ARBA00022801"/>
    </source>
</evidence>
<dbReference type="InterPro" id="IPR051933">
    <property type="entry name" value="Resuscitation_pf_RpfB"/>
</dbReference>
<comment type="similarity">
    <text evidence="1">Belongs to the transglycosylase family. Rpf subfamily.</text>
</comment>
<dbReference type="PANTHER" id="PTHR39160">
    <property type="entry name" value="CELL WALL-BINDING PROTEIN YOCH"/>
    <property type="match status" value="1"/>
</dbReference>